<comment type="function">
    <text evidence="4">Component of the U1 snRNP particle, which recognizes and binds the 5'-splice site of pre-mRNA. Together with other non-snRNP factors, U1 snRNP forms the spliceosomal commitment complex, that targets pre-mRNA to the splicing pathway.</text>
</comment>
<dbReference type="OrthoDB" id="6275295at2759"/>
<feature type="coiled-coil region" evidence="5">
    <location>
        <begin position="359"/>
        <end position="388"/>
    </location>
</feature>
<evidence type="ECO:0000256" key="2">
    <source>
        <dbReference type="ARBA" id="ARBA00014280"/>
    </source>
</evidence>
<dbReference type="Proteomes" id="UP000007703">
    <property type="component" value="Unassembled WGS sequence"/>
</dbReference>
<keyword evidence="6" id="KW-0472">Membrane</keyword>
<feature type="transmembrane region" description="Helical" evidence="6">
    <location>
        <begin position="31"/>
        <end position="58"/>
    </location>
</feature>
<gene>
    <name evidence="8" type="ORF">CLUG_03108</name>
</gene>
<dbReference type="GeneID" id="8497651"/>
<dbReference type="InterPro" id="IPR002483">
    <property type="entry name" value="PWI_dom"/>
</dbReference>
<dbReference type="KEGG" id="clu:CLUG_03108"/>
<name>C4Y3J5_CLAL4</name>
<evidence type="ECO:0000256" key="4">
    <source>
        <dbReference type="ARBA" id="ARBA00025004"/>
    </source>
</evidence>
<keyword evidence="3" id="KW-0507">mRNA processing</keyword>
<keyword evidence="3" id="KW-0747">Spliceosome</keyword>
<keyword evidence="6" id="KW-0812">Transmembrane</keyword>
<protein>
    <recommendedName>
        <fullName evidence="2">U1 small nuclear ribonucleoprotein component SNU71</fullName>
    </recommendedName>
</protein>
<keyword evidence="3" id="KW-0508">mRNA splicing</keyword>
<organism evidence="8 9">
    <name type="scientific">Clavispora lusitaniae (strain ATCC 42720)</name>
    <name type="common">Yeast</name>
    <name type="synonym">Candida lusitaniae</name>
    <dbReference type="NCBI Taxonomy" id="306902"/>
    <lineage>
        <taxon>Eukaryota</taxon>
        <taxon>Fungi</taxon>
        <taxon>Dikarya</taxon>
        <taxon>Ascomycota</taxon>
        <taxon>Saccharomycotina</taxon>
        <taxon>Pichiomycetes</taxon>
        <taxon>Metschnikowiaceae</taxon>
        <taxon>Clavispora</taxon>
    </lineage>
</organism>
<dbReference type="InParanoid" id="C4Y3J5"/>
<proteinExistence type="inferred from homology"/>
<dbReference type="FunCoup" id="C4Y3J5">
    <property type="interactions" value="160"/>
</dbReference>
<evidence type="ECO:0000313" key="8">
    <source>
        <dbReference type="EMBL" id="EEQ38982.1"/>
    </source>
</evidence>
<dbReference type="VEuPathDB" id="FungiDB:CLUG_03108"/>
<evidence type="ECO:0000313" key="9">
    <source>
        <dbReference type="Proteomes" id="UP000007703"/>
    </source>
</evidence>
<evidence type="ECO:0000256" key="1">
    <source>
        <dbReference type="ARBA" id="ARBA00005544"/>
    </source>
</evidence>
<evidence type="ECO:0000259" key="7">
    <source>
        <dbReference type="SMART" id="SM00311"/>
    </source>
</evidence>
<keyword evidence="5" id="KW-0175">Coiled coil</keyword>
<accession>C4Y3J5</accession>
<dbReference type="OMA" id="NTITRHY"/>
<feature type="coiled-coil region" evidence="5">
    <location>
        <begin position="431"/>
        <end position="458"/>
    </location>
</feature>
<dbReference type="HOGENOM" id="CLU_478950_0_0_1"/>
<dbReference type="Gene3D" id="1.20.1390.10">
    <property type="entry name" value="PWI domain"/>
    <property type="match status" value="1"/>
</dbReference>
<reference evidence="8 9" key="1">
    <citation type="journal article" date="2009" name="Nature">
        <title>Evolution of pathogenicity and sexual reproduction in eight Candida genomes.</title>
        <authorList>
            <person name="Butler G."/>
            <person name="Rasmussen M.D."/>
            <person name="Lin M.F."/>
            <person name="Santos M.A."/>
            <person name="Sakthikumar S."/>
            <person name="Munro C.A."/>
            <person name="Rheinbay E."/>
            <person name="Grabherr M."/>
            <person name="Forche A."/>
            <person name="Reedy J.L."/>
            <person name="Agrafioti I."/>
            <person name="Arnaud M.B."/>
            <person name="Bates S."/>
            <person name="Brown A.J."/>
            <person name="Brunke S."/>
            <person name="Costanzo M.C."/>
            <person name="Fitzpatrick D.A."/>
            <person name="de Groot P.W."/>
            <person name="Harris D."/>
            <person name="Hoyer L.L."/>
            <person name="Hube B."/>
            <person name="Klis F.M."/>
            <person name="Kodira C."/>
            <person name="Lennard N."/>
            <person name="Logue M.E."/>
            <person name="Martin R."/>
            <person name="Neiman A.M."/>
            <person name="Nikolaou E."/>
            <person name="Quail M.A."/>
            <person name="Quinn J."/>
            <person name="Santos M.C."/>
            <person name="Schmitzberger F.F."/>
            <person name="Sherlock G."/>
            <person name="Shah P."/>
            <person name="Silverstein K.A."/>
            <person name="Skrzypek M.S."/>
            <person name="Soll D."/>
            <person name="Staggs R."/>
            <person name="Stansfield I."/>
            <person name="Stumpf M.P."/>
            <person name="Sudbery P.E."/>
            <person name="Srikantha T."/>
            <person name="Zeng Q."/>
            <person name="Berman J."/>
            <person name="Berriman M."/>
            <person name="Heitman J."/>
            <person name="Gow N.A."/>
            <person name="Lorenz M.C."/>
            <person name="Birren B.W."/>
            <person name="Kellis M."/>
            <person name="Cuomo C.A."/>
        </authorList>
    </citation>
    <scope>NUCLEOTIDE SEQUENCE [LARGE SCALE GENOMIC DNA]</scope>
    <source>
        <strain evidence="8 9">ATCC 42720</strain>
    </source>
</reference>
<dbReference type="STRING" id="306902.C4Y3J5"/>
<sequence length="641" mass="72748">MWCRSVPLQLGLLIELLFRPASLRSRKIVRLVWPILSTCLFFLVIVALVCCIFTSHLISSHTPISQVFGALQSPLTSYWNMDTIKLAGPFTVSSDNNQSVLSVLSGYVPKKKVLQPTLLVPISPQVDISTIVQENNSAITKASKINQGANKNEAHDADSEVFDVQDEDVEPASFVPLSQLSPSNRQEQMTTVLLQGFPSFKRQIVDRILRQLMSLSPPNVPRSFTWSTVLERNIGIHGDRRNVFVKFASLSAIEWLHRNRNVFSDTISDFSIVFDNEIDGSSAEEIPTSSEEELSTFVSKVMSNKSSFSSDSGRTGTEDLDRVMQYYRTYKVENSELVEVPKDMKEVIVRDIINFRSKMLQIERDRRKKEMEKERKNAKARLTQMFEGIREAAIDSSGTISVKDLDMEDNEENSDPLAGLTEEEYQKHIKEEKLRADAAEYNAKLAEMQQLEKSEKQALLDQLALLQNYESNLIENKAAYIDEIKSFDDMDLARANSALSARLQLHYSNHSEYVRLRNIQLAKEEELDALDEKEELESTSNTHSFTLPAQKVNNVVQKQAVDISVANLSAEKLDTIKSKISDLIEEYLGIKENLLIDFIFEHVKEHSLNQRQELIDELQETLDDDSANVVDSLYEHIASLV</sequence>
<comment type="similarity">
    <text evidence="1">Belongs to the SNU71 family.</text>
</comment>
<keyword evidence="6" id="KW-1133">Transmembrane helix</keyword>
<dbReference type="AlphaFoldDB" id="C4Y3J5"/>
<evidence type="ECO:0000256" key="5">
    <source>
        <dbReference type="SAM" id="Coils"/>
    </source>
</evidence>
<evidence type="ECO:0000256" key="3">
    <source>
        <dbReference type="ARBA" id="ARBA00022728"/>
    </source>
</evidence>
<dbReference type="GO" id="GO:0005681">
    <property type="term" value="C:spliceosomal complex"/>
    <property type="evidence" value="ECO:0007669"/>
    <property type="project" value="UniProtKB-KW"/>
</dbReference>
<dbReference type="SMART" id="SM00311">
    <property type="entry name" value="PWI"/>
    <property type="match status" value="1"/>
</dbReference>
<dbReference type="Pfam" id="PF01480">
    <property type="entry name" value="PWI"/>
    <property type="match status" value="1"/>
</dbReference>
<feature type="domain" description="PWI" evidence="7">
    <location>
        <begin position="568"/>
        <end position="639"/>
    </location>
</feature>
<evidence type="ECO:0000256" key="6">
    <source>
        <dbReference type="SAM" id="Phobius"/>
    </source>
</evidence>
<dbReference type="EMBL" id="CH408078">
    <property type="protein sequence ID" value="EEQ38982.1"/>
    <property type="molecule type" value="Genomic_DNA"/>
</dbReference>